<evidence type="ECO:0000259" key="2">
    <source>
        <dbReference type="SMART" id="SM00382"/>
    </source>
</evidence>
<comment type="caution">
    <text evidence="3">The sequence shown here is derived from an EMBL/GenBank/DDBJ whole genome shotgun (WGS) entry which is preliminary data.</text>
</comment>
<dbReference type="SUPFAM" id="SSF52540">
    <property type="entry name" value="P-loop containing nucleoside triphosphate hydrolases"/>
    <property type="match status" value="1"/>
</dbReference>
<dbReference type="InterPro" id="IPR003593">
    <property type="entry name" value="AAA+_ATPase"/>
</dbReference>
<feature type="domain" description="AAA+ ATPase" evidence="2">
    <location>
        <begin position="220"/>
        <end position="400"/>
    </location>
</feature>
<keyword evidence="4" id="KW-1185">Reference proteome</keyword>
<dbReference type="InterPro" id="IPR027417">
    <property type="entry name" value="P-loop_NTPase"/>
</dbReference>
<dbReference type="GO" id="GO:0005524">
    <property type="term" value="F:ATP binding"/>
    <property type="evidence" value="ECO:0007669"/>
    <property type="project" value="InterPro"/>
</dbReference>
<dbReference type="InterPro" id="IPR025158">
    <property type="entry name" value="Mg_chelat-rel_C"/>
</dbReference>
<evidence type="ECO:0000313" key="4">
    <source>
        <dbReference type="Proteomes" id="UP000608345"/>
    </source>
</evidence>
<dbReference type="Gene3D" id="3.30.230.10">
    <property type="match status" value="1"/>
</dbReference>
<reference evidence="3" key="2">
    <citation type="submission" date="2020-09" db="EMBL/GenBank/DDBJ databases">
        <authorList>
            <person name="Sun Q."/>
            <person name="Kim S."/>
        </authorList>
    </citation>
    <scope>NUCLEOTIDE SEQUENCE</scope>
    <source>
        <strain evidence="3">KCTC 23732</strain>
    </source>
</reference>
<accession>A0A918JF41</accession>
<dbReference type="Proteomes" id="UP000608345">
    <property type="component" value="Unassembled WGS sequence"/>
</dbReference>
<dbReference type="EMBL" id="BMYS01000001">
    <property type="protein sequence ID" value="GGW75824.1"/>
    <property type="molecule type" value="Genomic_DNA"/>
</dbReference>
<keyword evidence="3" id="KW-0645">Protease</keyword>
<dbReference type="InterPro" id="IPR020568">
    <property type="entry name" value="Ribosomal_Su5_D2-typ_SF"/>
</dbReference>
<dbReference type="Pfam" id="PF13541">
    <property type="entry name" value="ChlI"/>
    <property type="match status" value="1"/>
</dbReference>
<dbReference type="RefSeq" id="WP_189383536.1">
    <property type="nucleotide sequence ID" value="NZ_BAABFY010000002.1"/>
</dbReference>
<dbReference type="Pfam" id="PF13335">
    <property type="entry name" value="Mg_chelatase_C"/>
    <property type="match status" value="1"/>
</dbReference>
<evidence type="ECO:0000256" key="1">
    <source>
        <dbReference type="ARBA" id="ARBA00006354"/>
    </source>
</evidence>
<dbReference type="GO" id="GO:0006508">
    <property type="term" value="P:proteolysis"/>
    <property type="evidence" value="ECO:0007669"/>
    <property type="project" value="UniProtKB-KW"/>
</dbReference>
<name>A0A918JF41_9BURK</name>
<keyword evidence="3" id="KW-0378">Hydrolase</keyword>
<dbReference type="InterPro" id="IPR014721">
    <property type="entry name" value="Ribsml_uS5_D2-typ_fold_subgr"/>
</dbReference>
<dbReference type="Pfam" id="PF01078">
    <property type="entry name" value="Mg_chelatase"/>
    <property type="match status" value="1"/>
</dbReference>
<dbReference type="NCBIfam" id="TIGR00368">
    <property type="entry name" value="YifB family Mg chelatase-like AAA ATPase"/>
    <property type="match status" value="1"/>
</dbReference>
<protein>
    <submittedName>
        <fullName evidence="3">ATP-dependent protease</fullName>
    </submittedName>
</protein>
<dbReference type="GO" id="GO:0008233">
    <property type="term" value="F:peptidase activity"/>
    <property type="evidence" value="ECO:0007669"/>
    <property type="project" value="UniProtKB-KW"/>
</dbReference>
<dbReference type="PANTHER" id="PTHR32039">
    <property type="entry name" value="MAGNESIUM-CHELATASE SUBUNIT CHLI"/>
    <property type="match status" value="1"/>
</dbReference>
<dbReference type="SMART" id="SM00382">
    <property type="entry name" value="AAA"/>
    <property type="match status" value="1"/>
</dbReference>
<dbReference type="PANTHER" id="PTHR32039:SF7">
    <property type="entry name" value="COMPETENCE PROTEIN COMM"/>
    <property type="match status" value="1"/>
</dbReference>
<proteinExistence type="inferred from homology"/>
<gene>
    <name evidence="3" type="ORF">GCM10011450_01600</name>
</gene>
<dbReference type="SUPFAM" id="SSF54211">
    <property type="entry name" value="Ribosomal protein S5 domain 2-like"/>
    <property type="match status" value="1"/>
</dbReference>
<dbReference type="InterPro" id="IPR000523">
    <property type="entry name" value="Mg_chelatse_chII-like_cat_dom"/>
</dbReference>
<dbReference type="InterPro" id="IPR004482">
    <property type="entry name" value="Mg_chelat-rel"/>
</dbReference>
<dbReference type="Gene3D" id="3.40.50.300">
    <property type="entry name" value="P-loop containing nucleotide triphosphate hydrolases"/>
    <property type="match status" value="1"/>
</dbReference>
<organism evidence="3 4">
    <name type="scientific">Advenella faeciporci</name>
    <dbReference type="NCBI Taxonomy" id="797535"/>
    <lineage>
        <taxon>Bacteria</taxon>
        <taxon>Pseudomonadati</taxon>
        <taxon>Pseudomonadota</taxon>
        <taxon>Betaproteobacteria</taxon>
        <taxon>Burkholderiales</taxon>
        <taxon>Alcaligenaceae</taxon>
    </lineage>
</organism>
<comment type="similarity">
    <text evidence="1">Belongs to the Mg-chelatase subunits D/I family. ComM subfamily.</text>
</comment>
<sequence length="505" mass="54149">MTLAVLKSCAIAGMHAPEVRVEVHVAPGLPAFNIVGLPGTGVKESRERVRSALSSCGYQFPAGRLTANLSPADLPKDSGRFDLPIALGVLLASGQIVMPPGQAVAMLSRTVFAGELSLTGTLIPVAAPLVIGLSVYRQKIKDAVLVLPKENAVVAAHIQGLNVLGAKTLKEVADFLVGHTHPGYELAGEVAAKETTVYPCLSDVKGQAMACRALEIAASGGHGLLMSGPPGVGKSMLAQRLPGLLPALSSEQLLEVTAVQSLSQREAVMSMQRPFRAPHHSASMVSLIGGGTQPKPGEISMAHHGVLFLDELPEFDRRALESLREPMEKGEICITRSSRSVVYPAQFQLISAMNPCPCGYLGHASKPCVCTPEKINRYQGKLSGPLLDRIDMQITVHPFRGDWETAQAAEPSVLVKDRVAFCRHTQQARQGKLNAHLDAAEIGRYCQLDSACNQLIQQACQRFSWSVRVMHRVLRVARTIADMTGKDGIDTVSLSEAISYRQQMD</sequence>
<dbReference type="InterPro" id="IPR045006">
    <property type="entry name" value="CHLI-like"/>
</dbReference>
<evidence type="ECO:0000313" key="3">
    <source>
        <dbReference type="EMBL" id="GGW75824.1"/>
    </source>
</evidence>
<dbReference type="AlphaFoldDB" id="A0A918JF41"/>
<reference evidence="3" key="1">
    <citation type="journal article" date="2014" name="Int. J. Syst. Evol. Microbiol.">
        <title>Complete genome sequence of Corynebacterium casei LMG S-19264T (=DSM 44701T), isolated from a smear-ripened cheese.</title>
        <authorList>
            <consortium name="US DOE Joint Genome Institute (JGI-PGF)"/>
            <person name="Walter F."/>
            <person name="Albersmeier A."/>
            <person name="Kalinowski J."/>
            <person name="Ruckert C."/>
        </authorList>
    </citation>
    <scope>NUCLEOTIDE SEQUENCE</scope>
    <source>
        <strain evidence="3">KCTC 23732</strain>
    </source>
</reference>